<evidence type="ECO:0000256" key="6">
    <source>
        <dbReference type="ARBA" id="ARBA00022989"/>
    </source>
</evidence>
<gene>
    <name evidence="14" type="ORF">DSTB1V02_LOCUS8456</name>
</gene>
<comment type="subcellular location">
    <subcellularLocation>
        <location evidence="1">Membrane</location>
        <topology evidence="1">Multi-pass membrane protein</topology>
    </subcellularLocation>
</comment>
<evidence type="ECO:0000256" key="1">
    <source>
        <dbReference type="ARBA" id="ARBA00004141"/>
    </source>
</evidence>
<keyword evidence="5 12" id="KW-0812">Transmembrane</keyword>
<keyword evidence="8 12" id="KW-0406">Ion transport</keyword>
<keyword evidence="6 13" id="KW-1133">Transmembrane helix</keyword>
<dbReference type="Proteomes" id="UP000677054">
    <property type="component" value="Unassembled WGS sequence"/>
</dbReference>
<organism evidence="14">
    <name type="scientific">Darwinula stevensoni</name>
    <dbReference type="NCBI Taxonomy" id="69355"/>
    <lineage>
        <taxon>Eukaryota</taxon>
        <taxon>Metazoa</taxon>
        <taxon>Ecdysozoa</taxon>
        <taxon>Arthropoda</taxon>
        <taxon>Crustacea</taxon>
        <taxon>Oligostraca</taxon>
        <taxon>Ostracoda</taxon>
        <taxon>Podocopa</taxon>
        <taxon>Podocopida</taxon>
        <taxon>Darwinulocopina</taxon>
        <taxon>Darwinuloidea</taxon>
        <taxon>Darwinulidae</taxon>
        <taxon>Darwinula</taxon>
    </lineage>
</organism>
<evidence type="ECO:0000256" key="11">
    <source>
        <dbReference type="ARBA" id="ARBA00023303"/>
    </source>
</evidence>
<dbReference type="Gene3D" id="1.10.287.820">
    <property type="entry name" value="Acid-sensing ion channel domain"/>
    <property type="match status" value="1"/>
</dbReference>
<keyword evidence="10 12" id="KW-0739">Sodium transport</keyword>
<sequence length="356" mass="40672">MNSALAYLQRYRDNPTHTTYEIQEREEFLAPKLTVCQFPAWNTRNPYRNEERGPLSSFMKKFGIEAEDVVATCLLNRQSCTPGKTKSIGNISSVVDLPTAMWTQGIQYFDCDLMNIRRCFTLHPKHPLGVLDHMSGYFLNLSMEPEIEALHGSKSQWEISIHNDPDWASDLEGTSTVIKVLPRTSNTIFLSIREMLYVPTSTHPCEEDPSYSRDRCWSDCVARNLSPTWDCRLSWMNVSLPLCETVEDIQRFLRDGYNQMNKERFWKLNCNCPQPCKMIQFTTQAMPPELGDSGNRSALVHVYFPSREVEVLVEHESYDLNQMVGELGGCVGLFLGVSLVSVYEIVAGFFFGRVSA</sequence>
<proteinExistence type="inferred from homology"/>
<evidence type="ECO:0000256" key="4">
    <source>
        <dbReference type="ARBA" id="ARBA00022461"/>
    </source>
</evidence>
<feature type="transmembrane region" description="Helical" evidence="13">
    <location>
        <begin position="331"/>
        <end position="351"/>
    </location>
</feature>
<evidence type="ECO:0000256" key="2">
    <source>
        <dbReference type="ARBA" id="ARBA00007193"/>
    </source>
</evidence>
<evidence type="ECO:0000256" key="3">
    <source>
        <dbReference type="ARBA" id="ARBA00022448"/>
    </source>
</evidence>
<dbReference type="GO" id="GO:0015280">
    <property type="term" value="F:ligand-gated sodium channel activity"/>
    <property type="evidence" value="ECO:0007669"/>
    <property type="project" value="TreeGrafter"/>
</dbReference>
<keyword evidence="11 12" id="KW-0407">Ion channel</keyword>
<evidence type="ECO:0000256" key="7">
    <source>
        <dbReference type="ARBA" id="ARBA00023053"/>
    </source>
</evidence>
<accession>A0A7R9A834</accession>
<dbReference type="EMBL" id="CAJPEV010001934">
    <property type="protein sequence ID" value="CAG0894959.1"/>
    <property type="molecule type" value="Genomic_DNA"/>
</dbReference>
<keyword evidence="7" id="KW-0915">Sodium</keyword>
<name>A0A7R9A834_9CRUS</name>
<evidence type="ECO:0000313" key="15">
    <source>
        <dbReference type="Proteomes" id="UP000677054"/>
    </source>
</evidence>
<evidence type="ECO:0000313" key="14">
    <source>
        <dbReference type="EMBL" id="CAD7248645.1"/>
    </source>
</evidence>
<dbReference type="PANTHER" id="PTHR11690">
    <property type="entry name" value="AMILORIDE-SENSITIVE SODIUM CHANNEL-RELATED"/>
    <property type="match status" value="1"/>
</dbReference>
<evidence type="ECO:0000256" key="9">
    <source>
        <dbReference type="ARBA" id="ARBA00023136"/>
    </source>
</evidence>
<evidence type="ECO:0000256" key="8">
    <source>
        <dbReference type="ARBA" id="ARBA00023065"/>
    </source>
</evidence>
<keyword evidence="15" id="KW-1185">Reference proteome</keyword>
<evidence type="ECO:0000256" key="13">
    <source>
        <dbReference type="SAM" id="Phobius"/>
    </source>
</evidence>
<keyword evidence="9 13" id="KW-0472">Membrane</keyword>
<protein>
    <submittedName>
        <fullName evidence="14">Uncharacterized protein</fullName>
    </submittedName>
</protein>
<keyword evidence="3 12" id="KW-0813">Transport</keyword>
<dbReference type="Gene3D" id="1.10.287.770">
    <property type="entry name" value="YojJ-like"/>
    <property type="match status" value="1"/>
</dbReference>
<keyword evidence="4 12" id="KW-0894">Sodium channel</keyword>
<dbReference type="EMBL" id="LR901451">
    <property type="protein sequence ID" value="CAD7248645.1"/>
    <property type="molecule type" value="Genomic_DNA"/>
</dbReference>
<dbReference type="InterPro" id="IPR001873">
    <property type="entry name" value="ENaC"/>
</dbReference>
<reference evidence="14" key="1">
    <citation type="submission" date="2020-11" db="EMBL/GenBank/DDBJ databases">
        <authorList>
            <person name="Tran Van P."/>
        </authorList>
    </citation>
    <scope>NUCLEOTIDE SEQUENCE</scope>
</reference>
<dbReference type="OrthoDB" id="6021021at2759"/>
<dbReference type="AlphaFoldDB" id="A0A7R9A834"/>
<comment type="similarity">
    <text evidence="2 12">Belongs to the amiloride-sensitive sodium channel (TC 1.A.6) family.</text>
</comment>
<evidence type="ECO:0000256" key="10">
    <source>
        <dbReference type="ARBA" id="ARBA00023201"/>
    </source>
</evidence>
<dbReference type="PANTHER" id="PTHR11690:SF300">
    <property type="entry name" value="PICKPOCKET PROTEIN 19"/>
    <property type="match status" value="1"/>
</dbReference>
<dbReference type="Pfam" id="PF00858">
    <property type="entry name" value="ASC"/>
    <property type="match status" value="1"/>
</dbReference>
<dbReference type="GO" id="GO:0005886">
    <property type="term" value="C:plasma membrane"/>
    <property type="evidence" value="ECO:0007669"/>
    <property type="project" value="TreeGrafter"/>
</dbReference>
<evidence type="ECO:0000256" key="5">
    <source>
        <dbReference type="ARBA" id="ARBA00022692"/>
    </source>
</evidence>
<evidence type="ECO:0000256" key="12">
    <source>
        <dbReference type="RuleBase" id="RU000679"/>
    </source>
</evidence>